<protein>
    <recommendedName>
        <fullName evidence="3">DUF6801 domain-containing protein</fullName>
    </recommendedName>
</protein>
<dbReference type="InterPro" id="IPR046542">
    <property type="entry name" value="DUF6801"/>
</dbReference>
<feature type="compositionally biased region" description="Low complexity" evidence="1">
    <location>
        <begin position="218"/>
        <end position="235"/>
    </location>
</feature>
<dbReference type="AlphaFoldDB" id="A0A919AHE8"/>
<reference evidence="4" key="2">
    <citation type="submission" date="2020-09" db="EMBL/GenBank/DDBJ databases">
        <authorList>
            <person name="Sun Q."/>
            <person name="Ohkuma M."/>
        </authorList>
    </citation>
    <scope>NUCLEOTIDE SEQUENCE</scope>
    <source>
        <strain evidence="4">JCM 4477</strain>
    </source>
</reference>
<reference evidence="4" key="1">
    <citation type="journal article" date="2014" name="Int. J. Syst. Evol. Microbiol.">
        <title>Complete genome sequence of Corynebacterium casei LMG S-19264T (=DSM 44701T), isolated from a smear-ripened cheese.</title>
        <authorList>
            <consortium name="US DOE Joint Genome Institute (JGI-PGF)"/>
            <person name="Walter F."/>
            <person name="Albersmeier A."/>
            <person name="Kalinowski J."/>
            <person name="Ruckert C."/>
        </authorList>
    </citation>
    <scope>NUCLEOTIDE SEQUENCE</scope>
    <source>
        <strain evidence="4">JCM 4477</strain>
    </source>
</reference>
<feature type="compositionally biased region" description="Basic and acidic residues" evidence="1">
    <location>
        <begin position="246"/>
        <end position="256"/>
    </location>
</feature>
<evidence type="ECO:0000256" key="1">
    <source>
        <dbReference type="SAM" id="MobiDB-lite"/>
    </source>
</evidence>
<accession>A0A919AHE8</accession>
<comment type="caution">
    <text evidence="4">The sequence shown here is derived from an EMBL/GenBank/DDBJ whole genome shotgun (WGS) entry which is preliminary data.</text>
</comment>
<evidence type="ECO:0000313" key="4">
    <source>
        <dbReference type="EMBL" id="GHF07928.1"/>
    </source>
</evidence>
<dbReference type="RefSeq" id="WP_190205326.1">
    <property type="nucleotide sequence ID" value="NZ_BNBI01000007.1"/>
</dbReference>
<dbReference type="Proteomes" id="UP000630718">
    <property type="component" value="Unassembled WGS sequence"/>
</dbReference>
<sequence>MTGPRSAVRRTARSRARSAVIAAFVVLAATVPVAAGATGTQEIDAALPYVCLFPSGEQSATVRVAAGLPERVAAGEPIEPSGVSTTVELPEPAVADLAALGAAGVRAATRLTVGVTQGEATAEAVWRGGTEPTALPATGPLELTATGDVPSVTGQGSGELTLTAGGFALDLALTTADGTATDPASVTVDCALAEDAPDGGRLAGVQVGTGEDGGGTQTPGDDATSAAPSATGTPGEPAPETPGDGPADRQGERAPKAGEPAPGGATAERTAPTCKYDEKYPAGPMSLDAYITGYSNVNKLDGAALIPPFCTLITQGEPQFEFFPDFSGATITQHSTADLWYQQRKQTPPFKGTFLAFDFTPTTATMVLEQTGPMTIDSHGTTDFAFTSTDTYVRAPIVLRVTALEVNGTPLDVGTKCRTRTSLASEDPEPEKYPGDHLVLHGRGEQVTGQPATGYLLLSGGPLTGEVDIPAFTGCVTADGENLDRLLTASVSGPGNYVKMIQGQACFVSADVLNPDECTEDGQPKKVPVAER</sequence>
<feature type="domain" description="DUF6801" evidence="3">
    <location>
        <begin position="49"/>
        <end position="194"/>
    </location>
</feature>
<proteinExistence type="predicted"/>
<name>A0A919AHE8_9ACTN</name>
<gene>
    <name evidence="4" type="ORF">GCM10018772_36260</name>
</gene>
<feature type="signal peptide" evidence="2">
    <location>
        <begin position="1"/>
        <end position="34"/>
    </location>
</feature>
<evidence type="ECO:0000259" key="3">
    <source>
        <dbReference type="Pfam" id="PF20611"/>
    </source>
</evidence>
<feature type="region of interest" description="Disordered" evidence="1">
    <location>
        <begin position="196"/>
        <end position="275"/>
    </location>
</feature>
<dbReference type="EMBL" id="BNBI01000007">
    <property type="protein sequence ID" value="GHF07928.1"/>
    <property type="molecule type" value="Genomic_DNA"/>
</dbReference>
<dbReference type="Pfam" id="PF20611">
    <property type="entry name" value="DUF6801"/>
    <property type="match status" value="1"/>
</dbReference>
<keyword evidence="2" id="KW-0732">Signal</keyword>
<feature type="compositionally biased region" description="Low complexity" evidence="1">
    <location>
        <begin position="257"/>
        <end position="268"/>
    </location>
</feature>
<evidence type="ECO:0000313" key="5">
    <source>
        <dbReference type="Proteomes" id="UP000630718"/>
    </source>
</evidence>
<feature type="chain" id="PRO_5039061388" description="DUF6801 domain-containing protein" evidence="2">
    <location>
        <begin position="35"/>
        <end position="532"/>
    </location>
</feature>
<organism evidence="4 5">
    <name type="scientific">Streptomyces fumanus</name>
    <dbReference type="NCBI Taxonomy" id="67302"/>
    <lineage>
        <taxon>Bacteria</taxon>
        <taxon>Bacillati</taxon>
        <taxon>Actinomycetota</taxon>
        <taxon>Actinomycetes</taxon>
        <taxon>Kitasatosporales</taxon>
        <taxon>Streptomycetaceae</taxon>
        <taxon>Streptomyces</taxon>
    </lineage>
</organism>
<evidence type="ECO:0000256" key="2">
    <source>
        <dbReference type="SAM" id="SignalP"/>
    </source>
</evidence>
<keyword evidence="5" id="KW-1185">Reference proteome</keyword>